<reference evidence="4 5" key="1">
    <citation type="submission" date="2018-01" db="EMBL/GenBank/DDBJ databases">
        <title>Draft genome sequence of Jishengella endophytica.</title>
        <authorList>
            <person name="Sahin N."/>
            <person name="Ay H."/>
            <person name="Saygin H."/>
        </authorList>
    </citation>
    <scope>NUCLEOTIDE SEQUENCE [LARGE SCALE GENOMIC DNA]</scope>
    <source>
        <strain evidence="4 5">DSM 45430</strain>
    </source>
</reference>
<accession>A0A2W2BDY4</accession>
<sequence>MDRAELSITVHRTGDEAVLRLAGEIDMLTAAQLSTIVNEVLTEPPPRIVLDLGGVTFCDSQGLGTLVVLSRKASHAQSLLILTNVGDFLIRVLDITGLRSALMIRNNTCLLYTSPSPRD</sequence>
<comment type="caution">
    <text evidence="4">The sequence shown here is derived from an EMBL/GenBank/DDBJ whole genome shotgun (WGS) entry which is preliminary data.</text>
</comment>
<evidence type="ECO:0000256" key="2">
    <source>
        <dbReference type="RuleBase" id="RU003749"/>
    </source>
</evidence>
<name>A0A2W2BDY4_9ACTN</name>
<dbReference type="InterPro" id="IPR003658">
    <property type="entry name" value="Anti-sigma_ant"/>
</dbReference>
<dbReference type="PANTHER" id="PTHR33495">
    <property type="entry name" value="ANTI-SIGMA FACTOR ANTAGONIST TM_1081-RELATED-RELATED"/>
    <property type="match status" value="1"/>
</dbReference>
<dbReference type="Proteomes" id="UP000248627">
    <property type="component" value="Unassembled WGS sequence"/>
</dbReference>
<feature type="domain" description="STAS" evidence="3">
    <location>
        <begin position="6"/>
        <end position="98"/>
    </location>
</feature>
<evidence type="ECO:0000259" key="3">
    <source>
        <dbReference type="PROSITE" id="PS50801"/>
    </source>
</evidence>
<dbReference type="EMBL" id="POTX01000394">
    <property type="protein sequence ID" value="PZF84192.1"/>
    <property type="molecule type" value="Genomic_DNA"/>
</dbReference>
<dbReference type="PANTHER" id="PTHR33495:SF2">
    <property type="entry name" value="ANTI-SIGMA FACTOR ANTAGONIST TM_1081-RELATED"/>
    <property type="match status" value="1"/>
</dbReference>
<protein>
    <recommendedName>
        <fullName evidence="2">Anti-sigma factor antagonist</fullName>
    </recommendedName>
</protein>
<dbReference type="Pfam" id="PF01740">
    <property type="entry name" value="STAS"/>
    <property type="match status" value="1"/>
</dbReference>
<organism evidence="4 5">
    <name type="scientific">Micromonospora endophytica</name>
    <dbReference type="NCBI Taxonomy" id="515350"/>
    <lineage>
        <taxon>Bacteria</taxon>
        <taxon>Bacillati</taxon>
        <taxon>Actinomycetota</taxon>
        <taxon>Actinomycetes</taxon>
        <taxon>Micromonosporales</taxon>
        <taxon>Micromonosporaceae</taxon>
        <taxon>Micromonospora</taxon>
    </lineage>
</organism>
<evidence type="ECO:0000256" key="1">
    <source>
        <dbReference type="ARBA" id="ARBA00009013"/>
    </source>
</evidence>
<comment type="similarity">
    <text evidence="1 2">Belongs to the anti-sigma-factor antagonist family.</text>
</comment>
<dbReference type="CDD" id="cd07043">
    <property type="entry name" value="STAS_anti-anti-sigma_factors"/>
    <property type="match status" value="1"/>
</dbReference>
<dbReference type="Gene3D" id="3.30.750.24">
    <property type="entry name" value="STAS domain"/>
    <property type="match status" value="1"/>
</dbReference>
<dbReference type="SUPFAM" id="SSF52091">
    <property type="entry name" value="SpoIIaa-like"/>
    <property type="match status" value="1"/>
</dbReference>
<keyword evidence="5" id="KW-1185">Reference proteome</keyword>
<dbReference type="AlphaFoldDB" id="A0A2W2BDY4"/>
<dbReference type="RefSeq" id="WP_111246548.1">
    <property type="nucleotide sequence ID" value="NZ_POTX01000394.1"/>
</dbReference>
<dbReference type="InterPro" id="IPR002645">
    <property type="entry name" value="STAS_dom"/>
</dbReference>
<dbReference type="InterPro" id="IPR036513">
    <property type="entry name" value="STAS_dom_sf"/>
</dbReference>
<evidence type="ECO:0000313" key="4">
    <source>
        <dbReference type="EMBL" id="PZF84192.1"/>
    </source>
</evidence>
<gene>
    <name evidence="4" type="ORF">C1I93_29600</name>
</gene>
<dbReference type="NCBIfam" id="TIGR00377">
    <property type="entry name" value="ant_ant_sig"/>
    <property type="match status" value="1"/>
</dbReference>
<proteinExistence type="inferred from homology"/>
<dbReference type="PROSITE" id="PS50801">
    <property type="entry name" value="STAS"/>
    <property type="match status" value="1"/>
</dbReference>
<dbReference type="GO" id="GO:0043856">
    <property type="term" value="F:anti-sigma factor antagonist activity"/>
    <property type="evidence" value="ECO:0007669"/>
    <property type="project" value="InterPro"/>
</dbReference>
<evidence type="ECO:0000313" key="5">
    <source>
        <dbReference type="Proteomes" id="UP000248627"/>
    </source>
</evidence>